<evidence type="ECO:0000313" key="6">
    <source>
        <dbReference type="EMBL" id="CAD8265017.1"/>
    </source>
</evidence>
<feature type="transmembrane region" description="Helical" evidence="5">
    <location>
        <begin position="53"/>
        <end position="74"/>
    </location>
</feature>
<keyword evidence="2 5" id="KW-0812">Transmembrane</keyword>
<keyword evidence="3 5" id="KW-1133">Transmembrane helix</keyword>
<dbReference type="GO" id="GO:0016020">
    <property type="term" value="C:membrane"/>
    <property type="evidence" value="ECO:0007669"/>
    <property type="project" value="UniProtKB-SubCell"/>
</dbReference>
<dbReference type="EMBL" id="HBEA01019088">
    <property type="protein sequence ID" value="CAD8265017.1"/>
    <property type="molecule type" value="Transcribed_RNA"/>
</dbReference>
<gene>
    <name evidence="6" type="ORF">PPYR1160_LOCUS14520</name>
</gene>
<evidence type="ECO:0000256" key="4">
    <source>
        <dbReference type="ARBA" id="ARBA00023136"/>
    </source>
</evidence>
<dbReference type="GO" id="GO:1905515">
    <property type="term" value="P:non-motile cilium assembly"/>
    <property type="evidence" value="ECO:0007669"/>
    <property type="project" value="TreeGrafter"/>
</dbReference>
<dbReference type="InterPro" id="IPR019184">
    <property type="entry name" value="Uncharacterised_TM-17"/>
</dbReference>
<feature type="transmembrane region" description="Helical" evidence="5">
    <location>
        <begin position="117"/>
        <end position="138"/>
    </location>
</feature>
<evidence type="ECO:0000256" key="5">
    <source>
        <dbReference type="SAM" id="Phobius"/>
    </source>
</evidence>
<reference evidence="6" key="1">
    <citation type="submission" date="2021-01" db="EMBL/GenBank/DDBJ databases">
        <authorList>
            <person name="Corre E."/>
            <person name="Pelletier E."/>
            <person name="Niang G."/>
            <person name="Scheremetjew M."/>
            <person name="Finn R."/>
            <person name="Kale V."/>
            <person name="Holt S."/>
            <person name="Cochrane G."/>
            <person name="Meng A."/>
            <person name="Brown T."/>
            <person name="Cohen L."/>
        </authorList>
    </citation>
    <scope>NUCLEOTIDE SEQUENCE</scope>
    <source>
        <strain evidence="6">CCMP2078</strain>
    </source>
</reference>
<accession>A0A7R9UGE4</accession>
<keyword evidence="4 5" id="KW-0472">Membrane</keyword>
<feature type="transmembrane region" description="Helical" evidence="5">
    <location>
        <begin position="21"/>
        <end position="41"/>
    </location>
</feature>
<dbReference type="PANTHER" id="PTHR13531:SF6">
    <property type="entry name" value="TMEM (HUMAN TRANSMEMBRANE PROTEIN) HOMOLOG"/>
    <property type="match status" value="1"/>
</dbReference>
<organism evidence="6">
    <name type="scientific">Pinguiococcus pyrenoidosus</name>
    <dbReference type="NCBI Taxonomy" id="172671"/>
    <lineage>
        <taxon>Eukaryota</taxon>
        <taxon>Sar</taxon>
        <taxon>Stramenopiles</taxon>
        <taxon>Ochrophyta</taxon>
        <taxon>Pinguiophyceae</taxon>
        <taxon>Pinguiochrysidales</taxon>
        <taxon>Pinguiochrysidaceae</taxon>
        <taxon>Pinguiococcus</taxon>
    </lineage>
</organism>
<evidence type="ECO:0000256" key="3">
    <source>
        <dbReference type="ARBA" id="ARBA00022989"/>
    </source>
</evidence>
<dbReference type="PANTHER" id="PTHR13531">
    <property type="entry name" value="GEO07735P1-RELATED-RELATED"/>
    <property type="match status" value="1"/>
</dbReference>
<name>A0A7R9UGE4_9STRA</name>
<protein>
    <recommendedName>
        <fullName evidence="7">Transmembrane protein 17</fullName>
    </recommendedName>
</protein>
<sequence length="161" mass="18678">MKRRGLRIEEVSSHLPLQVLLYFNALFSFCFMALEITNVAYKLQYYQYESNLLRLLTAPALVLWTVAEAFRLFFGFRGNLAERVPLLAAFLIVSFFPQLPCILFLSYFQGILLPFDIIGGTILFVFLLAELGFGYQALRRLIRKQTSQFFRLVQEDQSLAE</sequence>
<feature type="transmembrane region" description="Helical" evidence="5">
    <location>
        <begin position="86"/>
        <end position="105"/>
    </location>
</feature>
<proteinExistence type="predicted"/>
<dbReference type="Pfam" id="PF09799">
    <property type="entry name" value="Transmemb_17"/>
    <property type="match status" value="1"/>
</dbReference>
<evidence type="ECO:0008006" key="7">
    <source>
        <dbReference type="Google" id="ProtNLM"/>
    </source>
</evidence>
<evidence type="ECO:0000256" key="2">
    <source>
        <dbReference type="ARBA" id="ARBA00022692"/>
    </source>
</evidence>
<evidence type="ECO:0000256" key="1">
    <source>
        <dbReference type="ARBA" id="ARBA00004141"/>
    </source>
</evidence>
<comment type="subcellular location">
    <subcellularLocation>
        <location evidence="1">Membrane</location>
        <topology evidence="1">Multi-pass membrane protein</topology>
    </subcellularLocation>
</comment>
<dbReference type="GO" id="GO:0035869">
    <property type="term" value="C:ciliary transition zone"/>
    <property type="evidence" value="ECO:0007669"/>
    <property type="project" value="TreeGrafter"/>
</dbReference>
<dbReference type="AlphaFoldDB" id="A0A7R9UGE4"/>